<feature type="compositionally biased region" description="Polar residues" evidence="9">
    <location>
        <begin position="169"/>
        <end position="180"/>
    </location>
</feature>
<dbReference type="Proteomes" id="UP000515908">
    <property type="component" value="Chromosome 20"/>
</dbReference>
<dbReference type="PANTHER" id="PTHR47634:SF9">
    <property type="entry name" value="PROTEIN KINASE DOMAIN-CONTAINING PROTEIN-RELATED"/>
    <property type="match status" value="1"/>
</dbReference>
<dbReference type="InterPro" id="IPR011009">
    <property type="entry name" value="Kinase-like_dom_sf"/>
</dbReference>
<dbReference type="Pfam" id="PF00069">
    <property type="entry name" value="Pkinase"/>
    <property type="match status" value="1"/>
</dbReference>
<dbReference type="VEuPathDB" id="TriTrypDB:ADEAN_000876200"/>
<dbReference type="PROSITE" id="PS50011">
    <property type="entry name" value="PROTEIN_KINASE_DOM"/>
    <property type="match status" value="1"/>
</dbReference>
<evidence type="ECO:0000259" key="10">
    <source>
        <dbReference type="PROSITE" id="PS50011"/>
    </source>
</evidence>
<feature type="region of interest" description="Disordered" evidence="9">
    <location>
        <begin position="56"/>
        <end position="94"/>
    </location>
</feature>
<dbReference type="EMBL" id="LR877164">
    <property type="protein sequence ID" value="CAD2221231.1"/>
    <property type="molecule type" value="Genomic_DNA"/>
</dbReference>
<dbReference type="GO" id="GO:0005524">
    <property type="term" value="F:ATP binding"/>
    <property type="evidence" value="ECO:0007669"/>
    <property type="project" value="UniProtKB-KW"/>
</dbReference>
<dbReference type="GO" id="GO:0004674">
    <property type="term" value="F:protein serine/threonine kinase activity"/>
    <property type="evidence" value="ECO:0007669"/>
    <property type="project" value="UniProtKB-KW"/>
</dbReference>
<proteinExistence type="predicted"/>
<gene>
    <name evidence="11" type="ORF">ADEAN_000876200</name>
</gene>
<feature type="domain" description="Protein kinase" evidence="10">
    <location>
        <begin position="236"/>
        <end position="1019"/>
    </location>
</feature>
<evidence type="ECO:0000313" key="11">
    <source>
        <dbReference type="EMBL" id="CAD2221231.1"/>
    </source>
</evidence>
<dbReference type="GO" id="GO:0000245">
    <property type="term" value="P:spliceosomal complex assembly"/>
    <property type="evidence" value="ECO:0007669"/>
    <property type="project" value="TreeGrafter"/>
</dbReference>
<keyword evidence="4" id="KW-0547">Nucleotide-binding</keyword>
<evidence type="ECO:0000313" key="12">
    <source>
        <dbReference type="Proteomes" id="UP000515908"/>
    </source>
</evidence>
<feature type="compositionally biased region" description="Acidic residues" evidence="9">
    <location>
        <begin position="196"/>
        <end position="213"/>
    </location>
</feature>
<evidence type="ECO:0000256" key="3">
    <source>
        <dbReference type="ARBA" id="ARBA00022679"/>
    </source>
</evidence>
<evidence type="ECO:0000256" key="6">
    <source>
        <dbReference type="ARBA" id="ARBA00022840"/>
    </source>
</evidence>
<keyword evidence="2" id="KW-0723">Serine/threonine-protein kinase</keyword>
<evidence type="ECO:0000256" key="2">
    <source>
        <dbReference type="ARBA" id="ARBA00022527"/>
    </source>
</evidence>
<feature type="compositionally biased region" description="Polar residues" evidence="9">
    <location>
        <begin position="337"/>
        <end position="349"/>
    </location>
</feature>
<dbReference type="AlphaFoldDB" id="A0A7G2CQH7"/>
<feature type="region of interest" description="Disordered" evidence="9">
    <location>
        <begin position="628"/>
        <end position="654"/>
    </location>
</feature>
<evidence type="ECO:0000256" key="5">
    <source>
        <dbReference type="ARBA" id="ARBA00022777"/>
    </source>
</evidence>
<evidence type="ECO:0000256" key="1">
    <source>
        <dbReference type="ARBA" id="ARBA00012513"/>
    </source>
</evidence>
<name>A0A7G2CQH7_9TRYP</name>
<dbReference type="InterPro" id="IPR000719">
    <property type="entry name" value="Prot_kinase_dom"/>
</dbReference>
<sequence>MIYGLRQNPDTATLMTSMRSVEAQQRTSPTGITLIDIACSPSSRRTSTVFEPRSSAQFSGCYCPSGVSSDRPERTGSSAKDSGTSTPAAQHENYTIVKELNSPVPAIPRFSTLVEEKEALMKHIERESLPHPRDTNSSEKGRESEFSPLRYGSVEPLSHTARPTGDAMSHSSFLSGSQELRSGEESPPLEGMDSLEREEVEEAEYEEFEEENASEQNFGEGGHLACVPGDSLFNRYTLIRQLGVGRSSRVWLAVDQEQCAVSRRQLIKELGEEEVRRLYNPREKPLFVAIKIFRCGETYSDCALYESGVLKYINEYIRVKSMQKRFTLNIGRSHRSSAAETPLRSSSNPTSPPRAKFGSNALDNSLTTNSSADRQLDAIISYHQRITCMKGYFSVDGEYGTHNCLVMDVVGAGVDAAINEAELKGLPLEIVSSILISALEGLSLLASINVIHTDIKPENLLFVDLEESIANEMRELQTAHLHTGPDSKLWGPSSGLRISVADYLRYQKENKLGELSKTINVNSYKVYVSDFGLSFVVPPVLRGGVDGLRELGMDDSVFELDPMEQVRLMTKAQEQQARQARPVSSFVRAGNRKSGNVESPPFQSITAAPSAAMDSSSTVRVERVSYLNVHNSSNHNPMTSDSSINSHEKEASPRFSQRNVAYTSSQCGSPLPVAMMPGGNIPDIAARSSSSVPREESPNRPLSALYSAVVAPPTELEKDILDRQNYKRGVTVQSREYRSPEILLGQHFLTSSDIWSIGCIAYELVTGKFLFDAHADYEEALAEANAQDAERRRLEGSNRSSRQFSGWFDKLKGKGNAANSTSEMISAPFDDPTGENTINALYYEEYEKDLDVIHLKSIMKVIGPPPPAHLFAEPVGVYVEHFFDAEGRFMFFEDDEAAACGVEDAAPCKRRSSLSTTENSLNSSTNVSWLRTDSATPSLGVSPASVSLHYAPPSTQVHRGNTRNCATPTPRWREIQQELEEKFESRDEAHQFEAFLSACLQWDPSQRADALTLLQSNWIQFRQR</sequence>
<feature type="region of interest" description="Disordered" evidence="9">
    <location>
        <begin position="123"/>
        <end position="221"/>
    </location>
</feature>
<feature type="compositionally biased region" description="Polar residues" evidence="9">
    <location>
        <begin position="75"/>
        <end position="88"/>
    </location>
</feature>
<keyword evidence="12" id="KW-1185">Reference proteome</keyword>
<dbReference type="OrthoDB" id="5979581at2759"/>
<evidence type="ECO:0000256" key="7">
    <source>
        <dbReference type="ARBA" id="ARBA00047899"/>
    </source>
</evidence>
<dbReference type="GO" id="GO:0005737">
    <property type="term" value="C:cytoplasm"/>
    <property type="evidence" value="ECO:0007669"/>
    <property type="project" value="TreeGrafter"/>
</dbReference>
<reference evidence="11 12" key="1">
    <citation type="submission" date="2020-08" db="EMBL/GenBank/DDBJ databases">
        <authorList>
            <person name="Newling K."/>
            <person name="Davey J."/>
            <person name="Forrester S."/>
        </authorList>
    </citation>
    <scope>NUCLEOTIDE SEQUENCE [LARGE SCALE GENOMIC DNA]</scope>
    <source>
        <strain evidence="12">Crithidia deanei Carvalho (ATCC PRA-265)</strain>
    </source>
</reference>
<feature type="region of interest" description="Disordered" evidence="9">
    <location>
        <begin position="337"/>
        <end position="368"/>
    </location>
</feature>
<dbReference type="GO" id="GO:0050684">
    <property type="term" value="P:regulation of mRNA processing"/>
    <property type="evidence" value="ECO:0007669"/>
    <property type="project" value="TreeGrafter"/>
</dbReference>
<organism evidence="11 12">
    <name type="scientific">Angomonas deanei</name>
    <dbReference type="NCBI Taxonomy" id="59799"/>
    <lineage>
        <taxon>Eukaryota</taxon>
        <taxon>Discoba</taxon>
        <taxon>Euglenozoa</taxon>
        <taxon>Kinetoplastea</taxon>
        <taxon>Metakinetoplastina</taxon>
        <taxon>Trypanosomatida</taxon>
        <taxon>Trypanosomatidae</taxon>
        <taxon>Strigomonadinae</taxon>
        <taxon>Angomonas</taxon>
    </lineage>
</organism>
<dbReference type="Gene3D" id="3.30.200.20">
    <property type="entry name" value="Phosphorylase Kinase, domain 1"/>
    <property type="match status" value="2"/>
</dbReference>
<feature type="compositionally biased region" description="Polar residues" evidence="9">
    <location>
        <begin position="628"/>
        <end position="645"/>
    </location>
</feature>
<evidence type="ECO:0000256" key="9">
    <source>
        <dbReference type="SAM" id="MobiDB-lite"/>
    </source>
</evidence>
<dbReference type="SMART" id="SM00220">
    <property type="entry name" value="S_TKc"/>
    <property type="match status" value="1"/>
</dbReference>
<comment type="catalytic activity">
    <reaction evidence="8">
        <text>L-seryl-[protein] + ATP = O-phospho-L-seryl-[protein] + ADP + H(+)</text>
        <dbReference type="Rhea" id="RHEA:17989"/>
        <dbReference type="Rhea" id="RHEA-COMP:9863"/>
        <dbReference type="Rhea" id="RHEA-COMP:11604"/>
        <dbReference type="ChEBI" id="CHEBI:15378"/>
        <dbReference type="ChEBI" id="CHEBI:29999"/>
        <dbReference type="ChEBI" id="CHEBI:30616"/>
        <dbReference type="ChEBI" id="CHEBI:83421"/>
        <dbReference type="ChEBI" id="CHEBI:456216"/>
        <dbReference type="EC" id="2.7.11.1"/>
    </reaction>
</comment>
<dbReference type="PANTHER" id="PTHR47634">
    <property type="entry name" value="PROTEIN KINASE DOMAIN-CONTAINING PROTEIN-RELATED"/>
    <property type="match status" value="1"/>
</dbReference>
<dbReference type="SUPFAM" id="SSF56112">
    <property type="entry name" value="Protein kinase-like (PK-like)"/>
    <property type="match status" value="1"/>
</dbReference>
<keyword evidence="3" id="KW-0808">Transferase</keyword>
<dbReference type="EC" id="2.7.11.1" evidence="1"/>
<dbReference type="PROSITE" id="PS00108">
    <property type="entry name" value="PROTEIN_KINASE_ST"/>
    <property type="match status" value="1"/>
</dbReference>
<dbReference type="InterPro" id="IPR051334">
    <property type="entry name" value="SRPK"/>
</dbReference>
<dbReference type="InterPro" id="IPR008271">
    <property type="entry name" value="Ser/Thr_kinase_AS"/>
</dbReference>
<dbReference type="Gene3D" id="1.10.510.10">
    <property type="entry name" value="Transferase(Phosphotransferase) domain 1"/>
    <property type="match status" value="2"/>
</dbReference>
<keyword evidence="6" id="KW-0067">ATP-binding</keyword>
<keyword evidence="5 11" id="KW-0418">Kinase</keyword>
<evidence type="ECO:0000256" key="4">
    <source>
        <dbReference type="ARBA" id="ARBA00022741"/>
    </source>
</evidence>
<feature type="compositionally biased region" description="Basic and acidic residues" evidence="9">
    <location>
        <begin position="123"/>
        <end position="145"/>
    </location>
</feature>
<comment type="catalytic activity">
    <reaction evidence="7">
        <text>L-threonyl-[protein] + ATP = O-phospho-L-threonyl-[protein] + ADP + H(+)</text>
        <dbReference type="Rhea" id="RHEA:46608"/>
        <dbReference type="Rhea" id="RHEA-COMP:11060"/>
        <dbReference type="Rhea" id="RHEA-COMP:11605"/>
        <dbReference type="ChEBI" id="CHEBI:15378"/>
        <dbReference type="ChEBI" id="CHEBI:30013"/>
        <dbReference type="ChEBI" id="CHEBI:30616"/>
        <dbReference type="ChEBI" id="CHEBI:61977"/>
        <dbReference type="ChEBI" id="CHEBI:456216"/>
        <dbReference type="EC" id="2.7.11.1"/>
    </reaction>
</comment>
<accession>A0A7G2CQH7</accession>
<dbReference type="GO" id="GO:0005634">
    <property type="term" value="C:nucleus"/>
    <property type="evidence" value="ECO:0007669"/>
    <property type="project" value="TreeGrafter"/>
</dbReference>
<evidence type="ECO:0000256" key="8">
    <source>
        <dbReference type="ARBA" id="ARBA00048679"/>
    </source>
</evidence>
<protein>
    <recommendedName>
        <fullName evidence="1">non-specific serine/threonine protein kinase</fullName>
        <ecNumber evidence="1">2.7.11.1</ecNumber>
    </recommendedName>
</protein>